<evidence type="ECO:0000313" key="5">
    <source>
        <dbReference type="EMBL" id="MDT0606617.1"/>
    </source>
</evidence>
<protein>
    <recommendedName>
        <fullName evidence="4">Leucyl/phenylalanyl-tRNA--protein transferase</fullName>
        <ecNumber evidence="4">2.3.2.6</ecNumber>
    </recommendedName>
    <alternativeName>
        <fullName evidence="4">L/F-transferase</fullName>
    </alternativeName>
    <alternativeName>
        <fullName evidence="4">Leucyltransferase</fullName>
    </alternativeName>
    <alternativeName>
        <fullName evidence="4">Phenyalanyltransferase</fullName>
    </alternativeName>
</protein>
<sequence>MENNGKNNPLFFLGDRLEFPPVSNANSDGLLAVGGDLSPERLLLAYQSGIFPWFNEDALIFWWSPDPRMVLFPEKIKVSKSMRKVIRDTDFRLTKNTCFEQVIEQCAIQKRKGQEGTWITPKMKEAYLNLHEKGFAKSYEVWQNDELVGGLYGIDLGHIFCGESMFSLVSNASKYAFIHMVNEFKEQNYLLIDCQLHTKHLESLGAQEISRKDFIEILKKQN</sequence>
<comment type="catalytic activity">
    <reaction evidence="4">
        <text>N-terminal L-arginyl-[protein] + L-leucyl-tRNA(Leu) = N-terminal L-leucyl-L-arginyl-[protein] + tRNA(Leu) + H(+)</text>
        <dbReference type="Rhea" id="RHEA:50416"/>
        <dbReference type="Rhea" id="RHEA-COMP:9613"/>
        <dbReference type="Rhea" id="RHEA-COMP:9622"/>
        <dbReference type="Rhea" id="RHEA-COMP:12672"/>
        <dbReference type="Rhea" id="RHEA-COMP:12673"/>
        <dbReference type="ChEBI" id="CHEBI:15378"/>
        <dbReference type="ChEBI" id="CHEBI:64719"/>
        <dbReference type="ChEBI" id="CHEBI:78442"/>
        <dbReference type="ChEBI" id="CHEBI:78494"/>
        <dbReference type="ChEBI" id="CHEBI:133044"/>
        <dbReference type="EC" id="2.3.2.6"/>
    </reaction>
</comment>
<keyword evidence="1 4" id="KW-0963">Cytoplasm</keyword>
<comment type="catalytic activity">
    <reaction evidence="4">
        <text>L-phenylalanyl-tRNA(Phe) + an N-terminal L-alpha-aminoacyl-[protein] = an N-terminal L-phenylalanyl-L-alpha-aminoacyl-[protein] + tRNA(Phe)</text>
        <dbReference type="Rhea" id="RHEA:43632"/>
        <dbReference type="Rhea" id="RHEA-COMP:9668"/>
        <dbReference type="Rhea" id="RHEA-COMP:9699"/>
        <dbReference type="Rhea" id="RHEA-COMP:10636"/>
        <dbReference type="Rhea" id="RHEA-COMP:10637"/>
        <dbReference type="ChEBI" id="CHEBI:78442"/>
        <dbReference type="ChEBI" id="CHEBI:78531"/>
        <dbReference type="ChEBI" id="CHEBI:78597"/>
        <dbReference type="ChEBI" id="CHEBI:83561"/>
        <dbReference type="EC" id="2.3.2.6"/>
    </reaction>
</comment>
<reference evidence="5 6" key="1">
    <citation type="submission" date="2023-09" db="EMBL/GenBank/DDBJ databases">
        <authorList>
            <person name="Rey-Velasco X."/>
        </authorList>
    </citation>
    <scope>NUCLEOTIDE SEQUENCE [LARGE SCALE GENOMIC DNA]</scope>
    <source>
        <strain evidence="5 6">F388</strain>
    </source>
</reference>
<dbReference type="RefSeq" id="WP_311350168.1">
    <property type="nucleotide sequence ID" value="NZ_JAVRHR010000001.1"/>
</dbReference>
<dbReference type="InterPro" id="IPR016181">
    <property type="entry name" value="Acyl_CoA_acyltransferase"/>
</dbReference>
<dbReference type="NCBIfam" id="TIGR00667">
    <property type="entry name" value="aat"/>
    <property type="match status" value="1"/>
</dbReference>
<dbReference type="Pfam" id="PF03588">
    <property type="entry name" value="Leu_Phe_trans"/>
    <property type="match status" value="1"/>
</dbReference>
<gene>
    <name evidence="4 5" type="primary">aat</name>
    <name evidence="5" type="ORF">RM706_06230</name>
</gene>
<evidence type="ECO:0000256" key="4">
    <source>
        <dbReference type="HAMAP-Rule" id="MF_00688"/>
    </source>
</evidence>
<organism evidence="5 6">
    <name type="scientific">Croceitalea rosinachiae</name>
    <dbReference type="NCBI Taxonomy" id="3075596"/>
    <lineage>
        <taxon>Bacteria</taxon>
        <taxon>Pseudomonadati</taxon>
        <taxon>Bacteroidota</taxon>
        <taxon>Flavobacteriia</taxon>
        <taxon>Flavobacteriales</taxon>
        <taxon>Flavobacteriaceae</taxon>
        <taxon>Croceitalea</taxon>
    </lineage>
</organism>
<dbReference type="GO" id="GO:0008914">
    <property type="term" value="F:leucyl-tRNA--protein transferase activity"/>
    <property type="evidence" value="ECO:0007669"/>
    <property type="project" value="UniProtKB-EC"/>
</dbReference>
<evidence type="ECO:0000256" key="1">
    <source>
        <dbReference type="ARBA" id="ARBA00022490"/>
    </source>
</evidence>
<keyword evidence="2 4" id="KW-0808">Transferase</keyword>
<dbReference type="InterPro" id="IPR042203">
    <property type="entry name" value="Leu/Phe-tRNA_Trfase_C"/>
</dbReference>
<comment type="function">
    <text evidence="4">Functions in the N-end rule pathway of protein degradation where it conjugates Leu, Phe and, less efficiently, Met from aminoacyl-tRNAs to the N-termini of proteins containing an N-terminal arginine or lysine.</text>
</comment>
<evidence type="ECO:0000256" key="2">
    <source>
        <dbReference type="ARBA" id="ARBA00022679"/>
    </source>
</evidence>
<keyword evidence="6" id="KW-1185">Reference proteome</keyword>
<dbReference type="SUPFAM" id="SSF55729">
    <property type="entry name" value="Acyl-CoA N-acyltransferases (Nat)"/>
    <property type="match status" value="1"/>
</dbReference>
<name>A0ABU3AAQ0_9FLAO</name>
<dbReference type="EMBL" id="JAVRHR010000001">
    <property type="protein sequence ID" value="MDT0606617.1"/>
    <property type="molecule type" value="Genomic_DNA"/>
</dbReference>
<dbReference type="HAMAP" id="MF_00688">
    <property type="entry name" value="Leu_Phe_trans"/>
    <property type="match status" value="1"/>
</dbReference>
<dbReference type="Proteomes" id="UP001255246">
    <property type="component" value="Unassembled WGS sequence"/>
</dbReference>
<dbReference type="PANTHER" id="PTHR30098">
    <property type="entry name" value="LEUCYL/PHENYLALANYL-TRNA--PROTEIN TRANSFERASE"/>
    <property type="match status" value="1"/>
</dbReference>
<dbReference type="EC" id="2.3.2.6" evidence="4"/>
<dbReference type="InterPro" id="IPR004616">
    <property type="entry name" value="Leu/Phe-tRNA_Trfase"/>
</dbReference>
<dbReference type="InterPro" id="IPR042221">
    <property type="entry name" value="Leu/Phe-tRNA_Trfase_N"/>
</dbReference>
<accession>A0ABU3AAQ0</accession>
<comment type="subcellular location">
    <subcellularLocation>
        <location evidence="4">Cytoplasm</location>
    </subcellularLocation>
</comment>
<dbReference type="Gene3D" id="3.30.70.3550">
    <property type="entry name" value="Leucyl/phenylalanyl-tRNA-protein transferase, N-terminal domain"/>
    <property type="match status" value="1"/>
</dbReference>
<proteinExistence type="inferred from homology"/>
<comment type="catalytic activity">
    <reaction evidence="4">
        <text>N-terminal L-lysyl-[protein] + L-leucyl-tRNA(Leu) = N-terminal L-leucyl-L-lysyl-[protein] + tRNA(Leu) + H(+)</text>
        <dbReference type="Rhea" id="RHEA:12340"/>
        <dbReference type="Rhea" id="RHEA-COMP:9613"/>
        <dbReference type="Rhea" id="RHEA-COMP:9622"/>
        <dbReference type="Rhea" id="RHEA-COMP:12670"/>
        <dbReference type="Rhea" id="RHEA-COMP:12671"/>
        <dbReference type="ChEBI" id="CHEBI:15378"/>
        <dbReference type="ChEBI" id="CHEBI:65249"/>
        <dbReference type="ChEBI" id="CHEBI:78442"/>
        <dbReference type="ChEBI" id="CHEBI:78494"/>
        <dbReference type="ChEBI" id="CHEBI:133043"/>
        <dbReference type="EC" id="2.3.2.6"/>
    </reaction>
</comment>
<comment type="similarity">
    <text evidence="4">Belongs to the L/F-transferase family.</text>
</comment>
<evidence type="ECO:0000256" key="3">
    <source>
        <dbReference type="ARBA" id="ARBA00023315"/>
    </source>
</evidence>
<keyword evidence="3 4" id="KW-0012">Acyltransferase</keyword>
<comment type="caution">
    <text evidence="5">The sequence shown here is derived from an EMBL/GenBank/DDBJ whole genome shotgun (WGS) entry which is preliminary data.</text>
</comment>
<dbReference type="PANTHER" id="PTHR30098:SF2">
    <property type="entry name" value="LEUCYL_PHENYLALANYL-TRNA--PROTEIN TRANSFERASE"/>
    <property type="match status" value="1"/>
</dbReference>
<dbReference type="Gene3D" id="3.40.630.70">
    <property type="entry name" value="Leucyl/phenylalanyl-tRNA-protein transferase, C-terminal domain"/>
    <property type="match status" value="1"/>
</dbReference>
<evidence type="ECO:0000313" key="6">
    <source>
        <dbReference type="Proteomes" id="UP001255246"/>
    </source>
</evidence>